<dbReference type="InterPro" id="IPR029058">
    <property type="entry name" value="AB_hydrolase_fold"/>
</dbReference>
<dbReference type="Gene3D" id="3.40.50.1820">
    <property type="entry name" value="alpha/beta hydrolase"/>
    <property type="match status" value="1"/>
</dbReference>
<dbReference type="GO" id="GO:0004185">
    <property type="term" value="F:serine-type carboxypeptidase activity"/>
    <property type="evidence" value="ECO:0007669"/>
    <property type="project" value="UniProtKB-UniRule"/>
</dbReference>
<evidence type="ECO:0000256" key="2">
    <source>
        <dbReference type="ARBA" id="ARBA00009431"/>
    </source>
</evidence>
<evidence type="ECO:0000256" key="3">
    <source>
        <dbReference type="ARBA" id="ARBA00022525"/>
    </source>
</evidence>
<dbReference type="GO" id="GO:0006508">
    <property type="term" value="P:proteolysis"/>
    <property type="evidence" value="ECO:0007669"/>
    <property type="project" value="UniProtKB-KW"/>
</dbReference>
<dbReference type="Gene3D" id="6.10.250.940">
    <property type="match status" value="1"/>
</dbReference>
<sequence>MGFQFHEIIVVFCLCLLRLCNGELIKGLPGQPSNYSVPQYSGYIVTNKEHGRSLFYYFIEAASPNHSSLPVTMWLNGGPGCSSLGFGAFMETGPFQIGEDGLLVLNQHSWNLESNMLYVESPIGVGFSYSETEEDYIDWNDTNTASDNLVFITRWLEEFPLYKNAPFFLVGESYAGHYIPQLAELILEYNKTPNVTLIDLKAIAIGNPLLDIDISVLAGEYLWSHGAISDKTLMLEKTVCNDSKYLREYVHSGWSQGCNDVFNRVENEVSDDVQLDDLLLPKCLSTSSSQQFKPRGLHSKAHSAVDKVFSTGDPCLQSRIFTYLNRRDVQDALHANTTYKLPGHWDFCQGPLVYQEENLEINIIPLVSKLLKAGLPIWFYSGDQDSKIPLTQTRIIVNNIAKDLKLTTLTKYRTWYSQKQVGGWWQSFGGLKGGHNVTYLTYATVRGAAHEVPFTSPVQALTLFRCFLNGSPLPRPKS</sequence>
<dbReference type="EC" id="3.4.16.-" evidence="4"/>
<dbReference type="GO" id="GO:0005576">
    <property type="term" value="C:extracellular region"/>
    <property type="evidence" value="ECO:0007669"/>
    <property type="project" value="UniProtKB-SubCell"/>
</dbReference>
<dbReference type="PRINTS" id="PR00724">
    <property type="entry name" value="CRBOXYPTASEC"/>
</dbReference>
<feature type="chain" id="PRO_5041779703" description="Carboxypeptidase" evidence="4">
    <location>
        <begin position="23"/>
        <end position="478"/>
    </location>
</feature>
<evidence type="ECO:0000313" key="6">
    <source>
        <dbReference type="Proteomes" id="UP001229421"/>
    </source>
</evidence>
<comment type="subcellular location">
    <subcellularLocation>
        <location evidence="1">Secreted</location>
    </subcellularLocation>
</comment>
<feature type="signal peptide" evidence="4">
    <location>
        <begin position="1"/>
        <end position="22"/>
    </location>
</feature>
<comment type="similarity">
    <text evidence="2 4">Belongs to the peptidase S10 family.</text>
</comment>
<evidence type="ECO:0000313" key="5">
    <source>
        <dbReference type="EMBL" id="KAK1421909.1"/>
    </source>
</evidence>
<dbReference type="PANTHER" id="PTHR11802:SF349">
    <property type="entry name" value="SERINE CARBOXYPEPTIDASE-LIKE 46"/>
    <property type="match status" value="1"/>
</dbReference>
<keyword evidence="3" id="KW-0964">Secreted</keyword>
<accession>A0AAD8NUX1</accession>
<reference evidence="5" key="1">
    <citation type="journal article" date="2023" name="bioRxiv">
        <title>Improved chromosome-level genome assembly for marigold (Tagetes erecta).</title>
        <authorList>
            <person name="Jiang F."/>
            <person name="Yuan L."/>
            <person name="Wang S."/>
            <person name="Wang H."/>
            <person name="Xu D."/>
            <person name="Wang A."/>
            <person name="Fan W."/>
        </authorList>
    </citation>
    <scope>NUCLEOTIDE SEQUENCE</scope>
    <source>
        <strain evidence="5">WSJ</strain>
        <tissue evidence="5">Leaf</tissue>
    </source>
</reference>
<dbReference type="Proteomes" id="UP001229421">
    <property type="component" value="Unassembled WGS sequence"/>
</dbReference>
<dbReference type="SUPFAM" id="SSF53474">
    <property type="entry name" value="alpha/beta-Hydrolases"/>
    <property type="match status" value="1"/>
</dbReference>
<dbReference type="PROSITE" id="PS00131">
    <property type="entry name" value="CARBOXYPEPT_SER_SER"/>
    <property type="match status" value="1"/>
</dbReference>
<keyword evidence="4" id="KW-0645">Protease</keyword>
<dbReference type="InterPro" id="IPR001563">
    <property type="entry name" value="Peptidase_S10"/>
</dbReference>
<dbReference type="Gene3D" id="3.40.50.11320">
    <property type="match status" value="1"/>
</dbReference>
<gene>
    <name evidence="5" type="ORF">QVD17_24632</name>
</gene>
<dbReference type="FunFam" id="3.40.50.1820:FF:000211">
    <property type="entry name" value="Carboxypeptidase"/>
    <property type="match status" value="1"/>
</dbReference>
<keyword evidence="4" id="KW-0732">Signal</keyword>
<organism evidence="5 6">
    <name type="scientific">Tagetes erecta</name>
    <name type="common">African marigold</name>
    <dbReference type="NCBI Taxonomy" id="13708"/>
    <lineage>
        <taxon>Eukaryota</taxon>
        <taxon>Viridiplantae</taxon>
        <taxon>Streptophyta</taxon>
        <taxon>Embryophyta</taxon>
        <taxon>Tracheophyta</taxon>
        <taxon>Spermatophyta</taxon>
        <taxon>Magnoliopsida</taxon>
        <taxon>eudicotyledons</taxon>
        <taxon>Gunneridae</taxon>
        <taxon>Pentapetalae</taxon>
        <taxon>asterids</taxon>
        <taxon>campanulids</taxon>
        <taxon>Asterales</taxon>
        <taxon>Asteraceae</taxon>
        <taxon>Asteroideae</taxon>
        <taxon>Heliantheae alliance</taxon>
        <taxon>Tageteae</taxon>
        <taxon>Tagetes</taxon>
    </lineage>
</organism>
<proteinExistence type="inferred from homology"/>
<evidence type="ECO:0000256" key="1">
    <source>
        <dbReference type="ARBA" id="ARBA00004613"/>
    </source>
</evidence>
<evidence type="ECO:0000256" key="4">
    <source>
        <dbReference type="RuleBase" id="RU361156"/>
    </source>
</evidence>
<dbReference type="InterPro" id="IPR018202">
    <property type="entry name" value="Ser_caboxypep_ser_AS"/>
</dbReference>
<comment type="caution">
    <text evidence="5">The sequence shown here is derived from an EMBL/GenBank/DDBJ whole genome shotgun (WGS) entry which is preliminary data.</text>
</comment>
<dbReference type="EMBL" id="JAUHHV010000006">
    <property type="protein sequence ID" value="KAK1421909.1"/>
    <property type="molecule type" value="Genomic_DNA"/>
</dbReference>
<dbReference type="AlphaFoldDB" id="A0AAD8NUX1"/>
<dbReference type="PANTHER" id="PTHR11802">
    <property type="entry name" value="SERINE PROTEASE FAMILY S10 SERINE CARBOXYPEPTIDASE"/>
    <property type="match status" value="1"/>
</dbReference>
<keyword evidence="4" id="KW-0378">Hydrolase</keyword>
<dbReference type="Pfam" id="PF00450">
    <property type="entry name" value="Peptidase_S10"/>
    <property type="match status" value="1"/>
</dbReference>
<dbReference type="GO" id="GO:0005773">
    <property type="term" value="C:vacuole"/>
    <property type="evidence" value="ECO:0007669"/>
    <property type="project" value="TreeGrafter"/>
</dbReference>
<protein>
    <recommendedName>
        <fullName evidence="4">Carboxypeptidase</fullName>
        <ecNumber evidence="4">3.4.16.-</ecNumber>
    </recommendedName>
</protein>
<keyword evidence="4" id="KW-0121">Carboxypeptidase</keyword>
<keyword evidence="6" id="KW-1185">Reference proteome</keyword>
<name>A0AAD8NUX1_TARER</name>